<evidence type="ECO:0000313" key="1">
    <source>
        <dbReference type="EMBL" id="MEJ8859959.1"/>
    </source>
</evidence>
<protein>
    <submittedName>
        <fullName evidence="1">Uncharacterized protein</fullName>
    </submittedName>
</protein>
<reference evidence="1 2" key="1">
    <citation type="submission" date="2024-03" db="EMBL/GenBank/DDBJ databases">
        <title>Novel species of the genus Variovorax.</title>
        <authorList>
            <person name="Liu Q."/>
            <person name="Xin Y.-H."/>
        </authorList>
    </citation>
    <scope>NUCLEOTIDE SEQUENCE [LARGE SCALE GENOMIC DNA]</scope>
    <source>
        <strain evidence="1 2">KACC 18901</strain>
    </source>
</reference>
<organism evidence="1 2">
    <name type="scientific">Variovorax robiniae</name>
    <dbReference type="NCBI Taxonomy" id="1836199"/>
    <lineage>
        <taxon>Bacteria</taxon>
        <taxon>Pseudomonadati</taxon>
        <taxon>Pseudomonadota</taxon>
        <taxon>Betaproteobacteria</taxon>
        <taxon>Burkholderiales</taxon>
        <taxon>Comamonadaceae</taxon>
        <taxon>Variovorax</taxon>
    </lineage>
</organism>
<name>A0ABU8XK42_9BURK</name>
<sequence length="172" mass="18301">MARALRTVVLGTRTSCETKARFAALAAQQGLTESAMLGLLVDKVLAANTSSDAPLSRTPEQGCADRLTLRLRPGDRALANAKAAVRRMKTSTYVAMLVRAHVRSAAVMPPAELEELRCLVGQLAALRRELRAVPAAVSPELLIDVGSTVESVREAVSAVVRSNLIEWEAGNA</sequence>
<dbReference type="RefSeq" id="WP_340339991.1">
    <property type="nucleotide sequence ID" value="NZ_JBBKZS010000046.1"/>
</dbReference>
<dbReference type="EMBL" id="JBBKZS010000046">
    <property type="protein sequence ID" value="MEJ8859959.1"/>
    <property type="molecule type" value="Genomic_DNA"/>
</dbReference>
<accession>A0ABU8XK42</accession>
<comment type="caution">
    <text evidence="1">The sequence shown here is derived from an EMBL/GenBank/DDBJ whole genome shotgun (WGS) entry which is preliminary data.</text>
</comment>
<gene>
    <name evidence="1" type="ORF">WKW79_35800</name>
</gene>
<dbReference type="Proteomes" id="UP001367030">
    <property type="component" value="Unassembled WGS sequence"/>
</dbReference>
<keyword evidence="2" id="KW-1185">Reference proteome</keyword>
<evidence type="ECO:0000313" key="2">
    <source>
        <dbReference type="Proteomes" id="UP001367030"/>
    </source>
</evidence>
<proteinExistence type="predicted"/>